<dbReference type="EMBL" id="JACGZW010000004">
    <property type="protein sequence ID" value="MBB1154302.1"/>
    <property type="molecule type" value="Genomic_DNA"/>
</dbReference>
<dbReference type="InterPro" id="IPR051258">
    <property type="entry name" value="Diverse_Substrate_Transporter"/>
</dbReference>
<feature type="transmembrane region" description="Helical" evidence="7">
    <location>
        <begin position="129"/>
        <end position="148"/>
    </location>
</feature>
<comment type="subcellular location">
    <subcellularLocation>
        <location evidence="1">Cell membrane</location>
        <topology evidence="1">Multi-pass membrane protein</topology>
    </subcellularLocation>
</comment>
<dbReference type="PANTHER" id="PTHR42920:SF5">
    <property type="entry name" value="EAMA DOMAIN-CONTAINING PROTEIN"/>
    <property type="match status" value="1"/>
</dbReference>
<dbReference type="PANTHER" id="PTHR42920">
    <property type="entry name" value="OS03G0707200 PROTEIN-RELATED"/>
    <property type="match status" value="1"/>
</dbReference>
<evidence type="ECO:0000313" key="10">
    <source>
        <dbReference type="Proteomes" id="UP000526734"/>
    </source>
</evidence>
<feature type="transmembrane region" description="Helical" evidence="7">
    <location>
        <begin position="185"/>
        <end position="207"/>
    </location>
</feature>
<name>A0A7W3ZAX0_9PSEU</name>
<gene>
    <name evidence="9" type="ORF">H4281_14255</name>
</gene>
<dbReference type="Gene3D" id="1.10.3730.20">
    <property type="match status" value="1"/>
</dbReference>
<feature type="transmembrane region" description="Helical" evidence="7">
    <location>
        <begin position="219"/>
        <end position="241"/>
    </location>
</feature>
<evidence type="ECO:0000256" key="7">
    <source>
        <dbReference type="SAM" id="Phobius"/>
    </source>
</evidence>
<comment type="caution">
    <text evidence="9">The sequence shown here is derived from an EMBL/GenBank/DDBJ whole genome shotgun (WGS) entry which is preliminary data.</text>
</comment>
<protein>
    <submittedName>
        <fullName evidence="9">EamA family transporter</fullName>
    </submittedName>
</protein>
<dbReference type="AlphaFoldDB" id="A0A7W3ZAX0"/>
<accession>A0A7W3ZAX0</accession>
<feature type="transmembrane region" description="Helical" evidence="7">
    <location>
        <begin position="72"/>
        <end position="93"/>
    </location>
</feature>
<dbReference type="InterPro" id="IPR037185">
    <property type="entry name" value="EmrE-like"/>
</dbReference>
<evidence type="ECO:0000256" key="1">
    <source>
        <dbReference type="ARBA" id="ARBA00004651"/>
    </source>
</evidence>
<evidence type="ECO:0000313" key="9">
    <source>
        <dbReference type="EMBL" id="MBB1154302.1"/>
    </source>
</evidence>
<evidence type="ECO:0000256" key="3">
    <source>
        <dbReference type="ARBA" id="ARBA00022475"/>
    </source>
</evidence>
<reference evidence="9 10" key="1">
    <citation type="submission" date="2020-08" db="EMBL/GenBank/DDBJ databases">
        <title>Amycolatopsis sp. nov. DR6-1 isolated from Dendrobium heterocarpum.</title>
        <authorList>
            <person name="Tedsree N."/>
            <person name="Kuncharoen N."/>
            <person name="Likhitwitayawuid K."/>
            <person name="Tanasupawat S."/>
        </authorList>
    </citation>
    <scope>NUCLEOTIDE SEQUENCE [LARGE SCALE GENOMIC DNA]</scope>
    <source>
        <strain evidence="9 10">DR6-1</strain>
    </source>
</reference>
<feature type="transmembrane region" description="Helical" evidence="7">
    <location>
        <begin position="253"/>
        <end position="273"/>
    </location>
</feature>
<sequence>MADRGGTARATGLSLVSWTLFASSGPLAKAVLDAGWSPAAVTAVRIGLAAVLLTPGVALLRPRALRFRRAELWLPLGYGLLGVAGVQLFFFVAVSRIPVAVAMVLVNLSPVLVALWVRVVRRTRLPMAVWLGIALAIAGLVLIAGLGPGAKLDFLGVAAGLASAVCSAGYFLLGERGARRHDPLGMTAAGLAIGAAATIAISLLWTMRIASSPVSLGHATIPVWLALPILAVFGTVLPYLAGLHALGGLPVTLAGLLALAEPLVAAVLAWALLGQELGLAQLLGAVLLLAGGAGTARGVVSVYAGSNRHKHSQPLTSSPPPP</sequence>
<keyword evidence="3" id="KW-1003">Cell membrane</keyword>
<dbReference type="SUPFAM" id="SSF103481">
    <property type="entry name" value="Multidrug resistance efflux transporter EmrE"/>
    <property type="match status" value="2"/>
</dbReference>
<dbReference type="GO" id="GO:0005886">
    <property type="term" value="C:plasma membrane"/>
    <property type="evidence" value="ECO:0007669"/>
    <property type="project" value="UniProtKB-SubCell"/>
</dbReference>
<keyword evidence="6 7" id="KW-0472">Membrane</keyword>
<evidence type="ECO:0000256" key="6">
    <source>
        <dbReference type="ARBA" id="ARBA00023136"/>
    </source>
</evidence>
<feature type="transmembrane region" description="Helical" evidence="7">
    <location>
        <begin position="154"/>
        <end position="173"/>
    </location>
</feature>
<comment type="similarity">
    <text evidence="2">Belongs to the EamA transporter family.</text>
</comment>
<dbReference type="RefSeq" id="WP_182891356.1">
    <property type="nucleotide sequence ID" value="NZ_JACGZW010000004.1"/>
</dbReference>
<proteinExistence type="inferred from homology"/>
<evidence type="ECO:0000256" key="4">
    <source>
        <dbReference type="ARBA" id="ARBA00022692"/>
    </source>
</evidence>
<feature type="domain" description="EamA" evidence="8">
    <location>
        <begin position="155"/>
        <end position="291"/>
    </location>
</feature>
<dbReference type="Pfam" id="PF00892">
    <property type="entry name" value="EamA"/>
    <property type="match status" value="2"/>
</dbReference>
<keyword evidence="10" id="KW-1185">Reference proteome</keyword>
<dbReference type="Proteomes" id="UP000526734">
    <property type="component" value="Unassembled WGS sequence"/>
</dbReference>
<dbReference type="InterPro" id="IPR000620">
    <property type="entry name" value="EamA_dom"/>
</dbReference>
<organism evidence="9 10">
    <name type="scientific">Amycolatopsis dendrobii</name>
    <dbReference type="NCBI Taxonomy" id="2760662"/>
    <lineage>
        <taxon>Bacteria</taxon>
        <taxon>Bacillati</taxon>
        <taxon>Actinomycetota</taxon>
        <taxon>Actinomycetes</taxon>
        <taxon>Pseudonocardiales</taxon>
        <taxon>Pseudonocardiaceae</taxon>
        <taxon>Amycolatopsis</taxon>
    </lineage>
</organism>
<feature type="transmembrane region" description="Helical" evidence="7">
    <location>
        <begin position="279"/>
        <end position="300"/>
    </location>
</feature>
<evidence type="ECO:0000256" key="2">
    <source>
        <dbReference type="ARBA" id="ARBA00007362"/>
    </source>
</evidence>
<keyword evidence="5 7" id="KW-1133">Transmembrane helix</keyword>
<evidence type="ECO:0000256" key="5">
    <source>
        <dbReference type="ARBA" id="ARBA00022989"/>
    </source>
</evidence>
<evidence type="ECO:0000259" key="8">
    <source>
        <dbReference type="Pfam" id="PF00892"/>
    </source>
</evidence>
<keyword evidence="4 7" id="KW-0812">Transmembrane</keyword>
<feature type="transmembrane region" description="Helical" evidence="7">
    <location>
        <begin position="40"/>
        <end position="60"/>
    </location>
</feature>
<feature type="domain" description="EamA" evidence="8">
    <location>
        <begin position="14"/>
        <end position="144"/>
    </location>
</feature>
<feature type="transmembrane region" description="Helical" evidence="7">
    <location>
        <begin position="99"/>
        <end position="117"/>
    </location>
</feature>